<sequence>MLERELDWLDAQLADGRRFLVGDNFSRADISVNGGVVRVVGKQARIGMT</sequence>
<keyword evidence="3" id="KW-1185">Reference proteome</keyword>
<reference evidence="2 3" key="1">
    <citation type="submission" date="2018-01" db="EMBL/GenBank/DDBJ databases">
        <title>The draft genome sequence of Halioglobus japonicus S1-36.</title>
        <authorList>
            <person name="Du Z.-J."/>
            <person name="Shi M.-J."/>
        </authorList>
    </citation>
    <scope>NUCLEOTIDE SEQUENCE [LARGE SCALE GENOMIC DNA]</scope>
    <source>
        <strain evidence="2 3">S1-36</strain>
    </source>
</reference>
<accession>A0AAP8SMH2</accession>
<protein>
    <recommendedName>
        <fullName evidence="1">Glutathione S-transferase C-terminal domain-containing protein</fullName>
    </recommendedName>
</protein>
<dbReference type="Gene3D" id="1.20.1050.10">
    <property type="match status" value="1"/>
</dbReference>
<dbReference type="Pfam" id="PF00043">
    <property type="entry name" value="GST_C"/>
    <property type="match status" value="1"/>
</dbReference>
<gene>
    <name evidence="2" type="ORF">C0029_16015</name>
</gene>
<dbReference type="InterPro" id="IPR036282">
    <property type="entry name" value="Glutathione-S-Trfase_C_sf"/>
</dbReference>
<dbReference type="EMBL" id="PKUR01000004">
    <property type="protein sequence ID" value="PLW85038.1"/>
    <property type="molecule type" value="Genomic_DNA"/>
</dbReference>
<evidence type="ECO:0000313" key="2">
    <source>
        <dbReference type="EMBL" id="PLW85038.1"/>
    </source>
</evidence>
<proteinExistence type="predicted"/>
<dbReference type="AlphaFoldDB" id="A0AAP8SMH2"/>
<comment type="caution">
    <text evidence="2">The sequence shown here is derived from an EMBL/GenBank/DDBJ whole genome shotgun (WGS) entry which is preliminary data.</text>
</comment>
<evidence type="ECO:0000259" key="1">
    <source>
        <dbReference type="Pfam" id="PF00043"/>
    </source>
</evidence>
<dbReference type="RefSeq" id="WP_084197897.1">
    <property type="nucleotide sequence ID" value="NZ_BMYL01000004.1"/>
</dbReference>
<dbReference type="Proteomes" id="UP000235162">
    <property type="component" value="Unassembled WGS sequence"/>
</dbReference>
<dbReference type="InterPro" id="IPR004046">
    <property type="entry name" value="GST_C"/>
</dbReference>
<organism evidence="2 3">
    <name type="scientific">Halioglobus japonicus</name>
    <dbReference type="NCBI Taxonomy" id="930805"/>
    <lineage>
        <taxon>Bacteria</taxon>
        <taxon>Pseudomonadati</taxon>
        <taxon>Pseudomonadota</taxon>
        <taxon>Gammaproteobacteria</taxon>
        <taxon>Cellvibrionales</taxon>
        <taxon>Halieaceae</taxon>
        <taxon>Halioglobus</taxon>
    </lineage>
</organism>
<evidence type="ECO:0000313" key="3">
    <source>
        <dbReference type="Proteomes" id="UP000235162"/>
    </source>
</evidence>
<name>A0AAP8SMH2_9GAMM</name>
<dbReference type="SUPFAM" id="SSF47616">
    <property type="entry name" value="GST C-terminal domain-like"/>
    <property type="match status" value="1"/>
</dbReference>
<feature type="domain" description="Glutathione S-transferase C-terminal" evidence="1">
    <location>
        <begin position="3"/>
        <end position="32"/>
    </location>
</feature>